<evidence type="ECO:0008006" key="3">
    <source>
        <dbReference type="Google" id="ProtNLM"/>
    </source>
</evidence>
<name>A0ABS8NJB8_9BACT</name>
<evidence type="ECO:0000313" key="2">
    <source>
        <dbReference type="Proteomes" id="UP001430306"/>
    </source>
</evidence>
<reference evidence="1" key="1">
    <citation type="submission" date="2021-11" db="EMBL/GenBank/DDBJ databases">
        <title>Genome sequence.</title>
        <authorList>
            <person name="Sun Q."/>
        </authorList>
    </citation>
    <scope>NUCLEOTIDE SEQUENCE</scope>
    <source>
        <strain evidence="1">JC740</strain>
    </source>
</reference>
<sequence>MSGYFHERLATETRDPLFAKAFVLEQGDLQLVWVACDLVGVTRDLYEEVSQESESKHGIPIKHHLISATHSHTAPDYRAHLVKFLQGELAEADGSYAKSLVRQMVGVIGDAIKNRKRATVVAGIAEQGVSVSFNRRSVMQDGSIQTWQRESNPKRLRAAGPIDDELGIVIAKDASDGQPFAVCSSFALHLDTVGGTRWSADYPSVMQRAVEQECGAEVISLFGTGTCGDINHVDPSRSERNSTEFIGNALSKTLIEKSKELLTKSIDASAAPTQQLKYRHSVVPLPLRSISKSEVERAQALVPRARAGEKVAFEDLVAANRTVQLDQLLHQTSWIEPSHPANVAPMVAWKGVGDHLPVEVATITLGQELALVFLPGEVFVDLGLAIKRHSPFRNTLVIELTNCSEPAYLPTHAAFAQGSYEVINSRTQPGAGEKLVAAALSLLRSAASDPAVARFENLSE</sequence>
<dbReference type="EMBL" id="JAJKFW010000025">
    <property type="protein sequence ID" value="MCC9643655.1"/>
    <property type="molecule type" value="Genomic_DNA"/>
</dbReference>
<comment type="caution">
    <text evidence="1">The sequence shown here is derived from an EMBL/GenBank/DDBJ whole genome shotgun (WGS) entry which is preliminary data.</text>
</comment>
<protein>
    <recommendedName>
        <fullName evidence="3">Neutral/alkaline non-lysosomal ceramidase N-terminal domain-containing protein</fullName>
    </recommendedName>
</protein>
<evidence type="ECO:0000313" key="1">
    <source>
        <dbReference type="EMBL" id="MCC9643655.1"/>
    </source>
</evidence>
<keyword evidence="2" id="KW-1185">Reference proteome</keyword>
<accession>A0ABS8NJB8</accession>
<proteinExistence type="predicted"/>
<gene>
    <name evidence="1" type="ORF">LOC71_15325</name>
</gene>
<dbReference type="Proteomes" id="UP001430306">
    <property type="component" value="Unassembled WGS sequence"/>
</dbReference>
<dbReference type="RefSeq" id="WP_230274611.1">
    <property type="nucleotide sequence ID" value="NZ_JAJKFW010000025.1"/>
</dbReference>
<organism evidence="1 2">
    <name type="scientific">Rhodopirellula halodulae</name>
    <dbReference type="NCBI Taxonomy" id="2894198"/>
    <lineage>
        <taxon>Bacteria</taxon>
        <taxon>Pseudomonadati</taxon>
        <taxon>Planctomycetota</taxon>
        <taxon>Planctomycetia</taxon>
        <taxon>Pirellulales</taxon>
        <taxon>Pirellulaceae</taxon>
        <taxon>Rhodopirellula</taxon>
    </lineage>
</organism>